<gene>
    <name evidence="2" type="ORF">ACFPN6_04950</name>
</gene>
<feature type="compositionally biased region" description="Acidic residues" evidence="1">
    <location>
        <begin position="15"/>
        <end position="26"/>
    </location>
</feature>
<sequence>MANTRARAEKSGAEMIDDDVEADPTGDIESVTGTAGAGHRAKTVIVTAGSGCR</sequence>
<accession>A0ABW0D0T0</accession>
<reference evidence="3" key="1">
    <citation type="journal article" date="2019" name="Int. J. Syst. Evol. Microbiol.">
        <title>The Global Catalogue of Microorganisms (GCM) 10K type strain sequencing project: providing services to taxonomists for standard genome sequencing and annotation.</title>
        <authorList>
            <consortium name="The Broad Institute Genomics Platform"/>
            <consortium name="The Broad Institute Genome Sequencing Center for Infectious Disease"/>
            <person name="Wu L."/>
            <person name="Ma J."/>
        </authorList>
    </citation>
    <scope>NUCLEOTIDE SEQUENCE [LARGE SCALE GENOMIC DNA]</scope>
    <source>
        <strain evidence="3">CCM 8479</strain>
    </source>
</reference>
<evidence type="ECO:0000313" key="3">
    <source>
        <dbReference type="Proteomes" id="UP001596156"/>
    </source>
</evidence>
<evidence type="ECO:0000313" key="2">
    <source>
        <dbReference type="EMBL" id="MFC5223958.1"/>
    </source>
</evidence>
<dbReference type="RefSeq" id="WP_381570413.1">
    <property type="nucleotide sequence ID" value="NZ_BAAASS010000012.1"/>
</dbReference>
<feature type="region of interest" description="Disordered" evidence="1">
    <location>
        <begin position="1"/>
        <end position="37"/>
    </location>
</feature>
<dbReference type="EMBL" id="JBHSKL010000004">
    <property type="protein sequence ID" value="MFC5223958.1"/>
    <property type="molecule type" value="Genomic_DNA"/>
</dbReference>
<name>A0ABW0D0T0_STRFI</name>
<organism evidence="2 3">
    <name type="scientific">Streptomyces fimbriatus</name>
    <dbReference type="NCBI Taxonomy" id="68197"/>
    <lineage>
        <taxon>Bacteria</taxon>
        <taxon>Bacillati</taxon>
        <taxon>Actinomycetota</taxon>
        <taxon>Actinomycetes</taxon>
        <taxon>Kitasatosporales</taxon>
        <taxon>Streptomycetaceae</taxon>
        <taxon>Streptomyces</taxon>
    </lineage>
</organism>
<comment type="caution">
    <text evidence="2">The sequence shown here is derived from an EMBL/GenBank/DDBJ whole genome shotgun (WGS) entry which is preliminary data.</text>
</comment>
<protein>
    <submittedName>
        <fullName evidence="2">Uncharacterized protein</fullName>
    </submittedName>
</protein>
<proteinExistence type="predicted"/>
<feature type="compositionally biased region" description="Basic and acidic residues" evidence="1">
    <location>
        <begin position="1"/>
        <end position="12"/>
    </location>
</feature>
<evidence type="ECO:0000256" key="1">
    <source>
        <dbReference type="SAM" id="MobiDB-lite"/>
    </source>
</evidence>
<dbReference type="Proteomes" id="UP001596156">
    <property type="component" value="Unassembled WGS sequence"/>
</dbReference>
<keyword evidence="3" id="KW-1185">Reference proteome</keyword>